<evidence type="ECO:0000313" key="1">
    <source>
        <dbReference type="EMBL" id="MBX52832.1"/>
    </source>
</evidence>
<organism evidence="1">
    <name type="scientific">Rhizophora mucronata</name>
    <name type="common">Asiatic mangrove</name>
    <dbReference type="NCBI Taxonomy" id="61149"/>
    <lineage>
        <taxon>Eukaryota</taxon>
        <taxon>Viridiplantae</taxon>
        <taxon>Streptophyta</taxon>
        <taxon>Embryophyta</taxon>
        <taxon>Tracheophyta</taxon>
        <taxon>Spermatophyta</taxon>
        <taxon>Magnoliopsida</taxon>
        <taxon>eudicotyledons</taxon>
        <taxon>Gunneridae</taxon>
        <taxon>Pentapetalae</taxon>
        <taxon>rosids</taxon>
        <taxon>fabids</taxon>
        <taxon>Malpighiales</taxon>
        <taxon>Rhizophoraceae</taxon>
        <taxon>Rhizophora</taxon>
    </lineage>
</organism>
<proteinExistence type="predicted"/>
<accession>A0A2P2PDL2</accession>
<dbReference type="EMBL" id="GGEC01072348">
    <property type="protein sequence ID" value="MBX52832.1"/>
    <property type="molecule type" value="Transcribed_RNA"/>
</dbReference>
<name>A0A2P2PDL2_RHIMU</name>
<dbReference type="AlphaFoldDB" id="A0A2P2PDL2"/>
<protein>
    <submittedName>
        <fullName evidence="1">Uncharacterized protein</fullName>
    </submittedName>
</protein>
<sequence length="38" mass="4591">MSHSMCPLVEVCDCADVLWWQNFSKIEIFTYTRMKSKY</sequence>
<reference evidence="1" key="1">
    <citation type="submission" date="2018-02" db="EMBL/GenBank/DDBJ databases">
        <title>Rhizophora mucronata_Transcriptome.</title>
        <authorList>
            <person name="Meera S.P."/>
            <person name="Sreeshan A."/>
            <person name="Augustine A."/>
        </authorList>
    </citation>
    <scope>NUCLEOTIDE SEQUENCE</scope>
    <source>
        <tissue evidence="1">Leaf</tissue>
    </source>
</reference>